<name>A0A0E9P578_ANGAN</name>
<accession>A0A0E9P578</accession>
<evidence type="ECO:0000313" key="1">
    <source>
        <dbReference type="EMBL" id="JAG99493.1"/>
    </source>
</evidence>
<reference evidence="1" key="1">
    <citation type="submission" date="2014-11" db="EMBL/GenBank/DDBJ databases">
        <authorList>
            <person name="Amaro Gonzalez C."/>
        </authorList>
    </citation>
    <scope>NUCLEOTIDE SEQUENCE</scope>
</reference>
<dbReference type="EMBL" id="GBXM01109083">
    <property type="protein sequence ID" value="JAG99493.1"/>
    <property type="molecule type" value="Transcribed_RNA"/>
</dbReference>
<dbReference type="AlphaFoldDB" id="A0A0E9P578"/>
<protein>
    <submittedName>
        <fullName evidence="1">Uncharacterized protein</fullName>
    </submittedName>
</protein>
<proteinExistence type="predicted"/>
<sequence>MLGSCNRKDRSFYKTKIQRIFGVSDLYK</sequence>
<organism evidence="1">
    <name type="scientific">Anguilla anguilla</name>
    <name type="common">European freshwater eel</name>
    <name type="synonym">Muraena anguilla</name>
    <dbReference type="NCBI Taxonomy" id="7936"/>
    <lineage>
        <taxon>Eukaryota</taxon>
        <taxon>Metazoa</taxon>
        <taxon>Chordata</taxon>
        <taxon>Craniata</taxon>
        <taxon>Vertebrata</taxon>
        <taxon>Euteleostomi</taxon>
        <taxon>Actinopterygii</taxon>
        <taxon>Neopterygii</taxon>
        <taxon>Teleostei</taxon>
        <taxon>Anguilliformes</taxon>
        <taxon>Anguillidae</taxon>
        <taxon>Anguilla</taxon>
    </lineage>
</organism>
<reference evidence="1" key="2">
    <citation type="journal article" date="2015" name="Fish Shellfish Immunol.">
        <title>Early steps in the European eel (Anguilla anguilla)-Vibrio vulnificus interaction in the gills: Role of the RtxA13 toxin.</title>
        <authorList>
            <person name="Callol A."/>
            <person name="Pajuelo D."/>
            <person name="Ebbesson L."/>
            <person name="Teles M."/>
            <person name="MacKenzie S."/>
            <person name="Amaro C."/>
        </authorList>
    </citation>
    <scope>NUCLEOTIDE SEQUENCE</scope>
</reference>